<protein>
    <submittedName>
        <fullName evidence="1">DUF885 family protein</fullName>
    </submittedName>
</protein>
<sequence>MNADAVQALAREYWEWRAAEQPQTDDDIPRLLRPTGWRPRWSPRDVDGYRADLAGFEARWESMERPDPDTGDPQVRAWVVDHALIGSALARARFELDVVAGWRHDPSFYVDQSIGIYFDLLRSQGPFDQVRAGTVIAALGRVRDVLAQGMENLSGHAHAEQAALTARTLEEASGAGAGEALRASVRALAQLVPRPQREDLAVAGRDAADALEGFSRWLHGDIGATPWAPIGRAAFRAFLSQVALIPAAPEELLDVGARELARAEAFSVIESRGHRADSGRGPGRGPLPDIAWTLARQRDQEAQLRSFYEGRDLLSQPETLRHYWLAPMPDHIRPLQWLGVTDDINWQRAEVPAVSYQPDPAREPAGLGFFDDAIARDPMTGLIHEGAHSQQLALSAVNPDPVRRHYYDSGANEGVAFYNEEMLARAGLFEGASGSAETVHAFLRLRALRVGVDIGLALGRLSIDEAAHELAERVPMDRATARWEATFFAKTPGQGMTYQVGKTQILGFLADAAREPGFSLRAFHDRLWREGNVPIALQRYEVLGDVSVLDKVRW</sequence>
<dbReference type="RefSeq" id="WP_380971508.1">
    <property type="nucleotide sequence ID" value="NZ_JBHTEF010000001.1"/>
</dbReference>
<evidence type="ECO:0000313" key="2">
    <source>
        <dbReference type="Proteomes" id="UP001596527"/>
    </source>
</evidence>
<accession>A0ABW2SIJ7</accession>
<dbReference type="EMBL" id="JBHTEF010000001">
    <property type="protein sequence ID" value="MFC7579929.1"/>
    <property type="molecule type" value="Genomic_DNA"/>
</dbReference>
<dbReference type="InterPro" id="IPR010281">
    <property type="entry name" value="DUF885"/>
</dbReference>
<evidence type="ECO:0000313" key="1">
    <source>
        <dbReference type="EMBL" id="MFC7579929.1"/>
    </source>
</evidence>
<reference evidence="2" key="1">
    <citation type="journal article" date="2019" name="Int. J. Syst. Evol. Microbiol.">
        <title>The Global Catalogue of Microorganisms (GCM) 10K type strain sequencing project: providing services to taxonomists for standard genome sequencing and annotation.</title>
        <authorList>
            <consortium name="The Broad Institute Genomics Platform"/>
            <consortium name="The Broad Institute Genome Sequencing Center for Infectious Disease"/>
            <person name="Wu L."/>
            <person name="Ma J."/>
        </authorList>
    </citation>
    <scope>NUCLEOTIDE SEQUENCE [LARGE SCALE GENOMIC DNA]</scope>
    <source>
        <strain evidence="2">CCUG 56698</strain>
    </source>
</reference>
<name>A0ABW2SIJ7_9ACTO</name>
<proteinExistence type="predicted"/>
<gene>
    <name evidence="1" type="ORF">ACFQWG_01640</name>
</gene>
<keyword evidence="2" id="KW-1185">Reference proteome</keyword>
<dbReference type="Proteomes" id="UP001596527">
    <property type="component" value="Unassembled WGS sequence"/>
</dbReference>
<dbReference type="Pfam" id="PF05960">
    <property type="entry name" value="DUF885"/>
    <property type="match status" value="1"/>
</dbReference>
<organism evidence="1 2">
    <name type="scientific">Schaalia naturae</name>
    <dbReference type="NCBI Taxonomy" id="635203"/>
    <lineage>
        <taxon>Bacteria</taxon>
        <taxon>Bacillati</taxon>
        <taxon>Actinomycetota</taxon>
        <taxon>Actinomycetes</taxon>
        <taxon>Actinomycetales</taxon>
        <taxon>Actinomycetaceae</taxon>
        <taxon>Schaalia</taxon>
    </lineage>
</organism>
<comment type="caution">
    <text evidence="1">The sequence shown here is derived from an EMBL/GenBank/DDBJ whole genome shotgun (WGS) entry which is preliminary data.</text>
</comment>